<reference evidence="2" key="1">
    <citation type="submission" date="2023-05" db="EMBL/GenBank/DDBJ databases">
        <title>Nepenthes gracilis genome sequencing.</title>
        <authorList>
            <person name="Fukushima K."/>
        </authorList>
    </citation>
    <scope>NUCLEOTIDE SEQUENCE</scope>
    <source>
        <strain evidence="2">SING2019-196</strain>
    </source>
</reference>
<gene>
    <name evidence="2" type="ORF">Nepgr_025384</name>
</gene>
<dbReference type="AlphaFoldDB" id="A0AAD3T7N9"/>
<keyword evidence="3" id="KW-1185">Reference proteome</keyword>
<feature type="compositionally biased region" description="Basic and acidic residues" evidence="1">
    <location>
        <begin position="76"/>
        <end position="85"/>
    </location>
</feature>
<dbReference type="EMBL" id="BSYO01000026">
    <property type="protein sequence ID" value="GMH23541.1"/>
    <property type="molecule type" value="Genomic_DNA"/>
</dbReference>
<feature type="compositionally biased region" description="Basic residues" evidence="1">
    <location>
        <begin position="134"/>
        <end position="145"/>
    </location>
</feature>
<name>A0AAD3T7N9_NEPGR</name>
<organism evidence="2 3">
    <name type="scientific">Nepenthes gracilis</name>
    <name type="common">Slender pitcher plant</name>
    <dbReference type="NCBI Taxonomy" id="150966"/>
    <lineage>
        <taxon>Eukaryota</taxon>
        <taxon>Viridiplantae</taxon>
        <taxon>Streptophyta</taxon>
        <taxon>Embryophyta</taxon>
        <taxon>Tracheophyta</taxon>
        <taxon>Spermatophyta</taxon>
        <taxon>Magnoliopsida</taxon>
        <taxon>eudicotyledons</taxon>
        <taxon>Gunneridae</taxon>
        <taxon>Pentapetalae</taxon>
        <taxon>Caryophyllales</taxon>
        <taxon>Nepenthaceae</taxon>
        <taxon>Nepenthes</taxon>
    </lineage>
</organism>
<sequence>MADIKRLQRHHLGFASFRYRDQAGIIVPPAPANPPPSMLKKPCLCKEEERTTSSRTASRLRQQLLGKDSVWFHHQEASDKLRSERPAQANKWSSKAAPVRPNINHYRSQRKSNNGNQPTRHHPTSRRDYPITSKRLKSQPKKQASKAKANTKELPSRTSWVNKMHHHSIRAIKIGKQSAESHRIQAENSRSAFALIAQCD</sequence>
<evidence type="ECO:0000313" key="2">
    <source>
        <dbReference type="EMBL" id="GMH23541.1"/>
    </source>
</evidence>
<accession>A0AAD3T7N9</accession>
<proteinExistence type="predicted"/>
<dbReference type="Proteomes" id="UP001279734">
    <property type="component" value="Unassembled WGS sequence"/>
</dbReference>
<evidence type="ECO:0000256" key="1">
    <source>
        <dbReference type="SAM" id="MobiDB-lite"/>
    </source>
</evidence>
<comment type="caution">
    <text evidence="2">The sequence shown here is derived from an EMBL/GenBank/DDBJ whole genome shotgun (WGS) entry which is preliminary data.</text>
</comment>
<protein>
    <submittedName>
        <fullName evidence="2">Uncharacterized protein</fullName>
    </submittedName>
</protein>
<feature type="region of interest" description="Disordered" evidence="1">
    <location>
        <begin position="76"/>
        <end position="158"/>
    </location>
</feature>
<evidence type="ECO:0000313" key="3">
    <source>
        <dbReference type="Proteomes" id="UP001279734"/>
    </source>
</evidence>